<gene>
    <name evidence="2" type="ORF">STA1M1_28480</name>
</gene>
<reference evidence="2" key="1">
    <citation type="journal article" date="2023" name="Int. J. Syst. Evol. Microbiol.">
        <title>Sinisalibacter aestuarii sp. nov., isolated from estuarine sediment of the Arakawa River.</title>
        <authorList>
            <person name="Arafat S.T."/>
            <person name="Hirano S."/>
            <person name="Sato A."/>
            <person name="Takeuchi K."/>
            <person name="Yasuda T."/>
            <person name="Terahara T."/>
            <person name="Hamada M."/>
            <person name="Kobayashi T."/>
        </authorList>
    </citation>
    <scope>NUCLEOTIDE SEQUENCE</scope>
    <source>
        <strain evidence="2">B-399</strain>
    </source>
</reference>
<keyword evidence="1" id="KW-0732">Signal</keyword>
<sequence>MIRLAAALLATATAPLATAAMAEGARLVFDCTGDDGAGISFIVAPLHTDPSGKGPIEVTYRGETYPGVAASDHGPFQFGTDTEHFALLVHGMTEDGRLDMQLHHAGAGGSTLTPYTCETNS</sequence>
<comment type="caution">
    <text evidence="2">The sequence shown here is derived from an EMBL/GenBank/DDBJ whole genome shotgun (WGS) entry which is preliminary data.</text>
</comment>
<dbReference type="Proteomes" id="UP001144205">
    <property type="component" value="Unassembled WGS sequence"/>
</dbReference>
<dbReference type="EMBL" id="BROH01000009">
    <property type="protein sequence ID" value="GKY88979.1"/>
    <property type="molecule type" value="Genomic_DNA"/>
</dbReference>
<feature type="signal peptide" evidence="1">
    <location>
        <begin position="1"/>
        <end position="19"/>
    </location>
</feature>
<accession>A0ABQ5LVG1</accession>
<protein>
    <submittedName>
        <fullName evidence="2">Uncharacterized protein</fullName>
    </submittedName>
</protein>
<organism evidence="2 3">
    <name type="scientific">Sinisalibacter aestuarii</name>
    <dbReference type="NCBI Taxonomy" id="2949426"/>
    <lineage>
        <taxon>Bacteria</taxon>
        <taxon>Pseudomonadati</taxon>
        <taxon>Pseudomonadota</taxon>
        <taxon>Alphaproteobacteria</taxon>
        <taxon>Rhodobacterales</taxon>
        <taxon>Roseobacteraceae</taxon>
        <taxon>Sinisalibacter</taxon>
    </lineage>
</organism>
<dbReference type="RefSeq" id="WP_281843019.1">
    <property type="nucleotide sequence ID" value="NZ_BROH01000009.1"/>
</dbReference>
<evidence type="ECO:0000313" key="3">
    <source>
        <dbReference type="Proteomes" id="UP001144205"/>
    </source>
</evidence>
<proteinExistence type="predicted"/>
<evidence type="ECO:0000313" key="2">
    <source>
        <dbReference type="EMBL" id="GKY88979.1"/>
    </source>
</evidence>
<evidence type="ECO:0000256" key="1">
    <source>
        <dbReference type="SAM" id="SignalP"/>
    </source>
</evidence>
<name>A0ABQ5LVG1_9RHOB</name>
<feature type="chain" id="PRO_5045395175" evidence="1">
    <location>
        <begin position="20"/>
        <end position="121"/>
    </location>
</feature>
<keyword evidence="3" id="KW-1185">Reference proteome</keyword>